<keyword evidence="9" id="KW-1185">Reference proteome</keyword>
<dbReference type="PANTHER" id="PTHR30483">
    <property type="entry name" value="LEUCINE-SPECIFIC-BINDING PROTEIN"/>
    <property type="match status" value="1"/>
</dbReference>
<dbReference type="EMBL" id="CP015583">
    <property type="protein sequence ID" value="APT58833.1"/>
    <property type="molecule type" value="Genomic_DNA"/>
</dbReference>
<evidence type="ECO:0000313" key="8">
    <source>
        <dbReference type="Proteomes" id="UP000185494"/>
    </source>
</evidence>
<dbReference type="STRING" id="257708.RGI145_18680"/>
<dbReference type="KEGG" id="rgi:RGI145_18680"/>
<dbReference type="EMBL" id="JAVVDO010000078">
    <property type="protein sequence ID" value="MDT8333814.1"/>
    <property type="molecule type" value="Genomic_DNA"/>
</dbReference>
<organism evidence="6 8">
    <name type="scientific">Roseomonas gilardii</name>
    <dbReference type="NCBI Taxonomy" id="257708"/>
    <lineage>
        <taxon>Bacteria</taxon>
        <taxon>Pseudomonadati</taxon>
        <taxon>Pseudomonadota</taxon>
        <taxon>Alphaproteobacteria</taxon>
        <taxon>Acetobacterales</taxon>
        <taxon>Roseomonadaceae</taxon>
        <taxon>Roseomonas</taxon>
    </lineage>
</organism>
<evidence type="ECO:0000256" key="4">
    <source>
        <dbReference type="SAM" id="SignalP"/>
    </source>
</evidence>
<evidence type="ECO:0000313" key="7">
    <source>
        <dbReference type="EMBL" id="MDT8333814.1"/>
    </source>
</evidence>
<dbReference type="Proteomes" id="UP001258945">
    <property type="component" value="Unassembled WGS sequence"/>
</dbReference>
<dbReference type="eggNOG" id="COG0683">
    <property type="taxonomic scope" value="Bacteria"/>
</dbReference>
<dbReference type="InterPro" id="IPR051010">
    <property type="entry name" value="BCAA_transport"/>
</dbReference>
<keyword evidence="3" id="KW-0029">Amino-acid transport</keyword>
<reference evidence="6 8" key="1">
    <citation type="submission" date="2016-05" db="EMBL/GenBank/DDBJ databases">
        <title>Complete Genome and Methylome Analysis of Psychrotrophic Bacterial Isolates from Antarctic Lake Untersee.</title>
        <authorList>
            <person name="Fomenkov A."/>
            <person name="Akimov V.N."/>
            <person name="Vasilyeva L.V."/>
            <person name="Andersen D."/>
            <person name="Vincze T."/>
            <person name="Roberts R.J."/>
        </authorList>
    </citation>
    <scope>NUCLEOTIDE SEQUENCE [LARGE SCALE GENOMIC DNA]</scope>
    <source>
        <strain evidence="6 8">U14-5</strain>
    </source>
</reference>
<dbReference type="GO" id="GO:0006865">
    <property type="term" value="P:amino acid transport"/>
    <property type="evidence" value="ECO:0007669"/>
    <property type="project" value="UniProtKB-KW"/>
</dbReference>
<keyword evidence="2 4" id="KW-0732">Signal</keyword>
<name>A0A1L7AJ57_9PROT</name>
<feature type="chain" id="PRO_5013018693" evidence="4">
    <location>
        <begin position="25"/>
        <end position="387"/>
    </location>
</feature>
<dbReference type="AlphaFoldDB" id="A0A1L7AJ57"/>
<evidence type="ECO:0000313" key="9">
    <source>
        <dbReference type="Proteomes" id="UP001258945"/>
    </source>
</evidence>
<evidence type="ECO:0000313" key="6">
    <source>
        <dbReference type="EMBL" id="APT58833.1"/>
    </source>
</evidence>
<dbReference type="Gene3D" id="3.40.50.2300">
    <property type="match status" value="2"/>
</dbReference>
<dbReference type="CDD" id="cd06333">
    <property type="entry name" value="PBP1_ABC_RPA1789-like"/>
    <property type="match status" value="1"/>
</dbReference>
<protein>
    <submittedName>
        <fullName evidence="6 7">ABC transporter substrate-binding protein</fullName>
    </submittedName>
</protein>
<evidence type="ECO:0000256" key="1">
    <source>
        <dbReference type="ARBA" id="ARBA00010062"/>
    </source>
</evidence>
<reference evidence="7" key="3">
    <citation type="submission" date="2023-09" db="EMBL/GenBank/DDBJ databases">
        <authorList>
            <person name="Schober I."/>
            <person name="Bunk B."/>
        </authorList>
    </citation>
    <scope>NUCLEOTIDE SEQUENCE</scope>
    <source>
        <strain evidence="7">DSM 103800</strain>
    </source>
</reference>
<sequence>MWKYAAGLALVLGASFPAATPASAADPVRVGVTLSETGPGASLGIPEGKSVRLLPKEFGGQPVEWIILDDGSDTTRAVANMRKLIAENRVDAVVGSSVTPASIAMVEVAAEQKVPMISLAGSSAIVSPVDERRRWVFKTAQNDALMATAVADHMAKAGVKTLGVIAFSDSYGDGWMGVMKPLLEERKIRLVADERYARSDTSVTGQVLKVVSAKPDAVFIIAAGTPAALPARGLKERGFRGAVYQTHGVANADFLRVGGKDVEGEILPVGPVVVVDQLPDSHPSRETARKYRDAYEAENGKGSVSTFGAHAYDAGILLSHAIPVAADKAKPGTPEFRAALRDALEGLKGVVYVNGTATMSPTDHVGQGEPSRVMVTIQNGTWKLLPQ</sequence>
<dbReference type="Pfam" id="PF13458">
    <property type="entry name" value="Peripla_BP_6"/>
    <property type="match status" value="1"/>
</dbReference>
<evidence type="ECO:0000256" key="3">
    <source>
        <dbReference type="ARBA" id="ARBA00022970"/>
    </source>
</evidence>
<dbReference type="SUPFAM" id="SSF53822">
    <property type="entry name" value="Periplasmic binding protein-like I"/>
    <property type="match status" value="1"/>
</dbReference>
<feature type="signal peptide" evidence="4">
    <location>
        <begin position="1"/>
        <end position="24"/>
    </location>
</feature>
<dbReference type="Proteomes" id="UP000185494">
    <property type="component" value="Chromosome 1"/>
</dbReference>
<evidence type="ECO:0000256" key="2">
    <source>
        <dbReference type="ARBA" id="ARBA00022729"/>
    </source>
</evidence>
<evidence type="ECO:0000259" key="5">
    <source>
        <dbReference type="Pfam" id="PF13458"/>
    </source>
</evidence>
<comment type="similarity">
    <text evidence="1">Belongs to the leucine-binding protein family.</text>
</comment>
<proteinExistence type="inferred from homology"/>
<keyword evidence="3" id="KW-0813">Transport</keyword>
<feature type="domain" description="Leucine-binding protein" evidence="5">
    <location>
        <begin position="27"/>
        <end position="367"/>
    </location>
</feature>
<dbReference type="PANTHER" id="PTHR30483:SF38">
    <property type="entry name" value="BLR7848 PROTEIN"/>
    <property type="match status" value="1"/>
</dbReference>
<dbReference type="RefSeq" id="WP_075799584.1">
    <property type="nucleotide sequence ID" value="NZ_CP015583.1"/>
</dbReference>
<dbReference type="InterPro" id="IPR028082">
    <property type="entry name" value="Peripla_BP_I"/>
</dbReference>
<dbReference type="InterPro" id="IPR028081">
    <property type="entry name" value="Leu-bd"/>
</dbReference>
<accession>A0A1L7AJ57</accession>
<reference evidence="7 9" key="2">
    <citation type="journal article" date="2019" name="Microb. Pathog.">
        <title>Comparison of VITEK 2, MALDI-TOF MS, 16S rRNA gene sequencing, and whole-genome sequencing for identification of Roseomonas mucosa.</title>
        <authorList>
            <person name="Rudolph W.W."/>
            <person name="Gunzer F."/>
            <person name="Trauth M."/>
            <person name="Bunk B."/>
            <person name="Bigge R."/>
            <person name="Schrottner P."/>
        </authorList>
    </citation>
    <scope>NUCLEOTIDE SEQUENCE [LARGE SCALE GENOMIC DNA]</scope>
    <source>
        <strain evidence="7 9">DSM 103800</strain>
    </source>
</reference>
<gene>
    <name evidence="6" type="ORF">RGI145_18680</name>
    <name evidence="7" type="ORF">RQ831_22415</name>
</gene>